<dbReference type="Pfam" id="PF00589">
    <property type="entry name" value="Phage_integrase"/>
    <property type="match status" value="1"/>
</dbReference>
<dbReference type="PANTHER" id="PTHR30349:SF81">
    <property type="entry name" value="TYROSINE RECOMBINASE XERC"/>
    <property type="match status" value="1"/>
</dbReference>
<dbReference type="Gene3D" id="1.10.150.130">
    <property type="match status" value="1"/>
</dbReference>
<comment type="similarity">
    <text evidence="2">Belongs to the 'phage' integrase family. XerD subfamily.</text>
</comment>
<gene>
    <name evidence="10" type="primary">xerC</name>
    <name evidence="13" type="ORF">A2311_02295</name>
</gene>
<keyword evidence="3 10" id="KW-0963">Cytoplasm</keyword>
<feature type="domain" description="Core-binding (CB)" evidence="12">
    <location>
        <begin position="1"/>
        <end position="82"/>
    </location>
</feature>
<keyword evidence="8 10" id="KW-0233">DNA recombination</keyword>
<feature type="active site" evidence="10">
    <location>
        <position position="240"/>
    </location>
</feature>
<dbReference type="PROSITE" id="PS51898">
    <property type="entry name" value="TYR_RECOMBINASE"/>
    <property type="match status" value="1"/>
</dbReference>
<feature type="active site" evidence="10">
    <location>
        <position position="143"/>
    </location>
</feature>
<accession>A0A1F4TLE7</accession>
<dbReference type="InterPro" id="IPR010998">
    <property type="entry name" value="Integrase_recombinase_N"/>
</dbReference>
<dbReference type="HAMAP" id="MF_01808">
    <property type="entry name" value="Recomb_XerC_XerD"/>
    <property type="match status" value="1"/>
</dbReference>
<dbReference type="GO" id="GO:0006313">
    <property type="term" value="P:DNA transposition"/>
    <property type="evidence" value="ECO:0007669"/>
    <property type="project" value="UniProtKB-UniRule"/>
</dbReference>
<comment type="function">
    <text evidence="10">Site-specific tyrosine recombinase, which acts by catalyzing the cutting and rejoining of the recombining DNA molecules. The XerC-XerD complex is essential to convert dimers of the bacterial chromosome into monomers to permit their segregation at cell division. It also contributes to the segregational stability of plasmids.</text>
</comment>
<evidence type="ECO:0000259" key="11">
    <source>
        <dbReference type="PROSITE" id="PS51898"/>
    </source>
</evidence>
<dbReference type="AlphaFoldDB" id="A0A1F4TLE7"/>
<name>A0A1F4TLE7_UNCSA</name>
<dbReference type="InterPro" id="IPR004107">
    <property type="entry name" value="Integrase_SAM-like_N"/>
</dbReference>
<evidence type="ECO:0000256" key="3">
    <source>
        <dbReference type="ARBA" id="ARBA00022490"/>
    </source>
</evidence>
<dbReference type="GO" id="GO:0051301">
    <property type="term" value="P:cell division"/>
    <property type="evidence" value="ECO:0007669"/>
    <property type="project" value="UniProtKB-KW"/>
</dbReference>
<dbReference type="InterPro" id="IPR013762">
    <property type="entry name" value="Integrase-like_cat_sf"/>
</dbReference>
<feature type="active site" evidence="10">
    <location>
        <position position="237"/>
    </location>
</feature>
<feature type="active site" evidence="10">
    <location>
        <position position="167"/>
    </location>
</feature>
<evidence type="ECO:0000256" key="2">
    <source>
        <dbReference type="ARBA" id="ARBA00010450"/>
    </source>
</evidence>
<dbReference type="InterPro" id="IPR050090">
    <property type="entry name" value="Tyrosine_recombinase_XerCD"/>
</dbReference>
<evidence type="ECO:0000256" key="10">
    <source>
        <dbReference type="HAMAP-Rule" id="MF_01808"/>
    </source>
</evidence>
<organism evidence="13 14">
    <name type="scientific">candidate division WOR-1 bacterium RIFOXYB2_FULL_48_7</name>
    <dbReference type="NCBI Taxonomy" id="1802583"/>
    <lineage>
        <taxon>Bacteria</taxon>
        <taxon>Bacillati</taxon>
        <taxon>Saganbacteria</taxon>
    </lineage>
</organism>
<protein>
    <recommendedName>
        <fullName evidence="10">Tyrosine recombinase XerC</fullName>
    </recommendedName>
</protein>
<evidence type="ECO:0000259" key="12">
    <source>
        <dbReference type="PROSITE" id="PS51900"/>
    </source>
</evidence>
<keyword evidence="5 10" id="KW-0159">Chromosome partition</keyword>
<dbReference type="NCBIfam" id="NF040815">
    <property type="entry name" value="recomb_XerA_Arch"/>
    <property type="match status" value="1"/>
</dbReference>
<evidence type="ECO:0000256" key="9">
    <source>
        <dbReference type="ARBA" id="ARBA00023306"/>
    </source>
</evidence>
<keyword evidence="4 10" id="KW-0132">Cell division</keyword>
<comment type="similarity">
    <text evidence="10">Belongs to the 'phage' integrase family. XerC subfamily.</text>
</comment>
<keyword evidence="9 10" id="KW-0131">Cell cycle</keyword>
<comment type="subunit">
    <text evidence="10">Forms a cyclic heterotetrameric complex composed of two molecules of XerC and two molecules of XerD.</text>
</comment>
<dbReference type="NCBIfam" id="NF001399">
    <property type="entry name" value="PRK00283.1"/>
    <property type="match status" value="1"/>
</dbReference>
<dbReference type="EMBL" id="MEUF01000059">
    <property type="protein sequence ID" value="OGC33538.1"/>
    <property type="molecule type" value="Genomic_DNA"/>
</dbReference>
<evidence type="ECO:0000256" key="8">
    <source>
        <dbReference type="ARBA" id="ARBA00023172"/>
    </source>
</evidence>
<evidence type="ECO:0000313" key="13">
    <source>
        <dbReference type="EMBL" id="OGC33538.1"/>
    </source>
</evidence>
<dbReference type="PANTHER" id="PTHR30349">
    <property type="entry name" value="PHAGE INTEGRASE-RELATED"/>
    <property type="match status" value="1"/>
</dbReference>
<dbReference type="STRING" id="1802583.A2311_02295"/>
<proteinExistence type="inferred from homology"/>
<feature type="domain" description="Tyr recombinase" evidence="11">
    <location>
        <begin position="103"/>
        <end position="285"/>
    </location>
</feature>
<dbReference type="GO" id="GO:0005737">
    <property type="term" value="C:cytoplasm"/>
    <property type="evidence" value="ECO:0007669"/>
    <property type="project" value="UniProtKB-SubCell"/>
</dbReference>
<dbReference type="SUPFAM" id="SSF56349">
    <property type="entry name" value="DNA breaking-rejoining enzymes"/>
    <property type="match status" value="1"/>
</dbReference>
<evidence type="ECO:0000256" key="4">
    <source>
        <dbReference type="ARBA" id="ARBA00022618"/>
    </source>
</evidence>
<evidence type="ECO:0000256" key="7">
    <source>
        <dbReference type="ARBA" id="ARBA00023125"/>
    </source>
</evidence>
<dbReference type="InterPro" id="IPR044068">
    <property type="entry name" value="CB"/>
</dbReference>
<feature type="active site" evidence="10">
    <location>
        <position position="263"/>
    </location>
</feature>
<dbReference type="Pfam" id="PF02899">
    <property type="entry name" value="Phage_int_SAM_1"/>
    <property type="match status" value="1"/>
</dbReference>
<comment type="caution">
    <text evidence="13">The sequence shown here is derived from an EMBL/GenBank/DDBJ whole genome shotgun (WGS) entry which is preliminary data.</text>
</comment>
<evidence type="ECO:0000313" key="14">
    <source>
        <dbReference type="Proteomes" id="UP000178951"/>
    </source>
</evidence>
<keyword evidence="7 10" id="KW-0238">DNA-binding</keyword>
<dbReference type="GO" id="GO:0007059">
    <property type="term" value="P:chromosome segregation"/>
    <property type="evidence" value="ECO:0007669"/>
    <property type="project" value="UniProtKB-UniRule"/>
</dbReference>
<keyword evidence="6 10" id="KW-0229">DNA integration</keyword>
<dbReference type="InterPro" id="IPR011932">
    <property type="entry name" value="Recomb_XerD"/>
</dbReference>
<evidence type="ECO:0000256" key="1">
    <source>
        <dbReference type="ARBA" id="ARBA00004496"/>
    </source>
</evidence>
<dbReference type="PROSITE" id="PS51900">
    <property type="entry name" value="CB"/>
    <property type="match status" value="1"/>
</dbReference>
<sequence>MLEQFKDFINYIKIERGYSENTVQAYSRDLQHFETFLVPRKLPQANRVLITKYIDHLNNHGFAVKTLERKLACLKSFFHYAQGEGYVDNDPTADINLPKTVKRLPKALSMNETTRLLAAPKGETHLVIRDRAILELLYASGLRASEVVSLQMNDLNLSAAFVRCLGKGSKERVVPIGKLALAAIKHYLEQGRPKFPDKKNSALFLDKNGQQLTRRGLWLIIKKYVKQSGIKEKSSPHTLRHSFATHLLEKGADLRSVQEMLGHADISTTQIYTSVSRERLKKIYQKAHPRA</sequence>
<dbReference type="NCBIfam" id="TIGR02225">
    <property type="entry name" value="recomb_XerD"/>
    <property type="match status" value="1"/>
</dbReference>
<feature type="active site" description="O-(3'-phospho-DNA)-tyrosine intermediate" evidence="10">
    <location>
        <position position="272"/>
    </location>
</feature>
<comment type="subcellular location">
    <subcellularLocation>
        <location evidence="1 10">Cytoplasm</location>
    </subcellularLocation>
</comment>
<dbReference type="InterPro" id="IPR011010">
    <property type="entry name" value="DNA_brk_join_enz"/>
</dbReference>
<dbReference type="InterPro" id="IPR023009">
    <property type="entry name" value="Tyrosine_recombinase_XerC/XerD"/>
</dbReference>
<dbReference type="GO" id="GO:0003677">
    <property type="term" value="F:DNA binding"/>
    <property type="evidence" value="ECO:0007669"/>
    <property type="project" value="UniProtKB-UniRule"/>
</dbReference>
<dbReference type="Proteomes" id="UP000178951">
    <property type="component" value="Unassembled WGS sequence"/>
</dbReference>
<evidence type="ECO:0000256" key="6">
    <source>
        <dbReference type="ARBA" id="ARBA00022908"/>
    </source>
</evidence>
<dbReference type="CDD" id="cd00798">
    <property type="entry name" value="INT_XerDC_C"/>
    <property type="match status" value="1"/>
</dbReference>
<reference evidence="13 14" key="1">
    <citation type="journal article" date="2016" name="Nat. Commun.">
        <title>Thousands of microbial genomes shed light on interconnected biogeochemical processes in an aquifer system.</title>
        <authorList>
            <person name="Anantharaman K."/>
            <person name="Brown C.T."/>
            <person name="Hug L.A."/>
            <person name="Sharon I."/>
            <person name="Castelle C.J."/>
            <person name="Probst A.J."/>
            <person name="Thomas B.C."/>
            <person name="Singh A."/>
            <person name="Wilkins M.J."/>
            <person name="Karaoz U."/>
            <person name="Brodie E.L."/>
            <person name="Williams K.H."/>
            <person name="Hubbard S.S."/>
            <person name="Banfield J.F."/>
        </authorList>
    </citation>
    <scope>NUCLEOTIDE SEQUENCE [LARGE SCALE GENOMIC DNA]</scope>
</reference>
<dbReference type="Gene3D" id="1.10.443.10">
    <property type="entry name" value="Intergrase catalytic core"/>
    <property type="match status" value="1"/>
</dbReference>
<dbReference type="GO" id="GO:0009037">
    <property type="term" value="F:tyrosine-based site-specific recombinase activity"/>
    <property type="evidence" value="ECO:0007669"/>
    <property type="project" value="UniProtKB-UniRule"/>
</dbReference>
<evidence type="ECO:0000256" key="5">
    <source>
        <dbReference type="ARBA" id="ARBA00022829"/>
    </source>
</evidence>
<dbReference type="InterPro" id="IPR002104">
    <property type="entry name" value="Integrase_catalytic"/>
</dbReference>